<protein>
    <submittedName>
        <fullName evidence="2">Uncharacterized protein</fullName>
    </submittedName>
</protein>
<evidence type="ECO:0000256" key="1">
    <source>
        <dbReference type="SAM" id="MobiDB-lite"/>
    </source>
</evidence>
<sequence length="68" mass="7914">MGWRDSSRVSSAVGLYKRDDTVEMERNVCRREQTQRGPEQENGEERMMLNKETPSSQNPFRNVLLSPV</sequence>
<dbReference type="Proteomes" id="UP001221898">
    <property type="component" value="Unassembled WGS sequence"/>
</dbReference>
<gene>
    <name evidence="2" type="ORF">AAFF_G00270860</name>
</gene>
<dbReference type="EMBL" id="JAINUG010000372">
    <property type="protein sequence ID" value="KAJ8373122.1"/>
    <property type="molecule type" value="Genomic_DNA"/>
</dbReference>
<comment type="caution">
    <text evidence="2">The sequence shown here is derived from an EMBL/GenBank/DDBJ whole genome shotgun (WGS) entry which is preliminary data.</text>
</comment>
<evidence type="ECO:0000313" key="2">
    <source>
        <dbReference type="EMBL" id="KAJ8373122.1"/>
    </source>
</evidence>
<organism evidence="2 3">
    <name type="scientific">Aldrovandia affinis</name>
    <dbReference type="NCBI Taxonomy" id="143900"/>
    <lineage>
        <taxon>Eukaryota</taxon>
        <taxon>Metazoa</taxon>
        <taxon>Chordata</taxon>
        <taxon>Craniata</taxon>
        <taxon>Vertebrata</taxon>
        <taxon>Euteleostomi</taxon>
        <taxon>Actinopterygii</taxon>
        <taxon>Neopterygii</taxon>
        <taxon>Teleostei</taxon>
        <taxon>Notacanthiformes</taxon>
        <taxon>Halosauridae</taxon>
        <taxon>Aldrovandia</taxon>
    </lineage>
</organism>
<evidence type="ECO:0000313" key="3">
    <source>
        <dbReference type="Proteomes" id="UP001221898"/>
    </source>
</evidence>
<accession>A0AAD7RBI9</accession>
<name>A0AAD7RBI9_9TELE</name>
<proteinExistence type="predicted"/>
<dbReference type="AlphaFoldDB" id="A0AAD7RBI9"/>
<reference evidence="2" key="1">
    <citation type="journal article" date="2023" name="Science">
        <title>Genome structures resolve the early diversification of teleost fishes.</title>
        <authorList>
            <person name="Parey E."/>
            <person name="Louis A."/>
            <person name="Montfort J."/>
            <person name="Bouchez O."/>
            <person name="Roques C."/>
            <person name="Iampietro C."/>
            <person name="Lluch J."/>
            <person name="Castinel A."/>
            <person name="Donnadieu C."/>
            <person name="Desvignes T."/>
            <person name="Floi Bucao C."/>
            <person name="Jouanno E."/>
            <person name="Wen M."/>
            <person name="Mejri S."/>
            <person name="Dirks R."/>
            <person name="Jansen H."/>
            <person name="Henkel C."/>
            <person name="Chen W.J."/>
            <person name="Zahm M."/>
            <person name="Cabau C."/>
            <person name="Klopp C."/>
            <person name="Thompson A.W."/>
            <person name="Robinson-Rechavi M."/>
            <person name="Braasch I."/>
            <person name="Lecointre G."/>
            <person name="Bobe J."/>
            <person name="Postlethwait J.H."/>
            <person name="Berthelot C."/>
            <person name="Roest Crollius H."/>
            <person name="Guiguen Y."/>
        </authorList>
    </citation>
    <scope>NUCLEOTIDE SEQUENCE</scope>
    <source>
        <strain evidence="2">NC1722</strain>
    </source>
</reference>
<keyword evidence="3" id="KW-1185">Reference proteome</keyword>
<feature type="region of interest" description="Disordered" evidence="1">
    <location>
        <begin position="29"/>
        <end position="68"/>
    </location>
</feature>